<dbReference type="InterPro" id="IPR004401">
    <property type="entry name" value="YbaB/EbfC"/>
</dbReference>
<evidence type="ECO:0000313" key="3">
    <source>
        <dbReference type="Proteomes" id="UP000823521"/>
    </source>
</evidence>
<dbReference type="EMBL" id="WVUH01000101">
    <property type="protein sequence ID" value="MBO4207077.1"/>
    <property type="molecule type" value="Genomic_DNA"/>
</dbReference>
<name>A0ABS3VRD4_MICEH</name>
<accession>A0ABS3VRD4</accession>
<sequence length="145" mass="15938">MTESADRDVNQHLRERFAEVHSQYQQLRSGLDDLQEQLAALRVTERSADGLVDVVVGPRGQVISVTLHPGVQRERDVNRLSRTITETIHRATMAATAATQRLVAGYLPAGSGALDYLREGNFGSLLRRSDAVLGGESEREAERNG</sequence>
<dbReference type="RefSeq" id="WP_307803983.1">
    <property type="nucleotide sequence ID" value="NZ_WVUH01000101.1"/>
</dbReference>
<dbReference type="SUPFAM" id="SSF82607">
    <property type="entry name" value="YbaB-like"/>
    <property type="match status" value="1"/>
</dbReference>
<keyword evidence="2" id="KW-0238">DNA-binding</keyword>
<reference evidence="2 3" key="1">
    <citation type="submission" date="2019-12" db="EMBL/GenBank/DDBJ databases">
        <title>Whole genome sequencing of endophytic Actinobacterium Micromonospora sp. MPMI6T.</title>
        <authorList>
            <person name="Evv R."/>
            <person name="Podile A.R."/>
        </authorList>
    </citation>
    <scope>NUCLEOTIDE SEQUENCE [LARGE SCALE GENOMIC DNA]</scope>
    <source>
        <strain evidence="2 3">MPMI6</strain>
    </source>
</reference>
<proteinExistence type="predicted"/>
<dbReference type="InterPro" id="IPR036894">
    <property type="entry name" value="YbaB-like_sf"/>
</dbReference>
<comment type="caution">
    <text evidence="2">The sequence shown here is derived from an EMBL/GenBank/DDBJ whole genome shotgun (WGS) entry which is preliminary data.</text>
</comment>
<dbReference type="Proteomes" id="UP000823521">
    <property type="component" value="Unassembled WGS sequence"/>
</dbReference>
<evidence type="ECO:0000256" key="1">
    <source>
        <dbReference type="SAM" id="Coils"/>
    </source>
</evidence>
<feature type="coiled-coil region" evidence="1">
    <location>
        <begin position="17"/>
        <end position="44"/>
    </location>
</feature>
<dbReference type="GO" id="GO:0003677">
    <property type="term" value="F:DNA binding"/>
    <property type="evidence" value="ECO:0007669"/>
    <property type="project" value="UniProtKB-KW"/>
</dbReference>
<evidence type="ECO:0000313" key="2">
    <source>
        <dbReference type="EMBL" id="MBO4207077.1"/>
    </source>
</evidence>
<dbReference type="Pfam" id="PF02575">
    <property type="entry name" value="YbaB_DNA_bd"/>
    <property type="match status" value="1"/>
</dbReference>
<keyword evidence="1" id="KW-0175">Coiled coil</keyword>
<dbReference type="Gene3D" id="3.30.1310.10">
    <property type="entry name" value="Nucleoid-associated protein YbaB-like domain"/>
    <property type="match status" value="1"/>
</dbReference>
<organism evidence="2 3">
    <name type="scientific">Micromonospora echinofusca</name>
    <dbReference type="NCBI Taxonomy" id="47858"/>
    <lineage>
        <taxon>Bacteria</taxon>
        <taxon>Bacillati</taxon>
        <taxon>Actinomycetota</taxon>
        <taxon>Actinomycetes</taxon>
        <taxon>Micromonosporales</taxon>
        <taxon>Micromonosporaceae</taxon>
        <taxon>Micromonospora</taxon>
    </lineage>
</organism>
<gene>
    <name evidence="2" type="ORF">GSF22_13835</name>
</gene>
<protein>
    <submittedName>
        <fullName evidence="2">YbaB/EbfC family DNA-binding protein</fullName>
    </submittedName>
</protein>
<keyword evidence="3" id="KW-1185">Reference proteome</keyword>